<evidence type="ECO:0000256" key="8">
    <source>
        <dbReference type="ARBA" id="ARBA00022801"/>
    </source>
</evidence>
<dbReference type="SMART" id="SM00898">
    <property type="entry name" value="Fapy_DNA_glyco"/>
    <property type="match status" value="1"/>
</dbReference>
<evidence type="ECO:0000256" key="11">
    <source>
        <dbReference type="ARBA" id="ARBA00023204"/>
    </source>
</evidence>
<dbReference type="PROSITE" id="PS01242">
    <property type="entry name" value="ZF_FPG_1"/>
    <property type="match status" value="1"/>
</dbReference>
<protein>
    <submittedName>
        <fullName evidence="19">Putative Formamidopyrimidine-DNA glycosylase</fullName>
        <ecNumber evidence="19">3.2.2.23</ecNumber>
        <ecNumber evidence="19">4.2.99.18</ecNumber>
    </submittedName>
</protein>
<evidence type="ECO:0000256" key="4">
    <source>
        <dbReference type="ARBA" id="ARBA00011245"/>
    </source>
</evidence>
<dbReference type="EC" id="4.2.99.18" evidence="19"/>
<dbReference type="SUPFAM" id="SSF81624">
    <property type="entry name" value="N-terminal domain of MutM-like DNA repair proteins"/>
    <property type="match status" value="1"/>
</dbReference>
<dbReference type="EMBL" id="CANL01000087">
    <property type="protein sequence ID" value="CCM66010.1"/>
    <property type="molecule type" value="Genomic_DNA"/>
</dbReference>
<evidence type="ECO:0000256" key="16">
    <source>
        <dbReference type="PROSITE-ProRule" id="PRU00391"/>
    </source>
</evidence>
<keyword evidence="13" id="KW-0511">Multifunctional enzyme</keyword>
<dbReference type="NCBIfam" id="NF002211">
    <property type="entry name" value="PRK01103.1"/>
    <property type="match status" value="1"/>
</dbReference>
<evidence type="ECO:0000256" key="15">
    <source>
        <dbReference type="ARBA" id="ARBA00044632"/>
    </source>
</evidence>
<dbReference type="InterPro" id="IPR035937">
    <property type="entry name" value="FPG_N"/>
</dbReference>
<dbReference type="Proteomes" id="UP000018291">
    <property type="component" value="Unassembled WGS sequence"/>
</dbReference>
<evidence type="ECO:0000256" key="6">
    <source>
        <dbReference type="ARBA" id="ARBA00022763"/>
    </source>
</evidence>
<comment type="catalytic activity">
    <reaction evidence="1">
        <text>Hydrolysis of DNA containing ring-opened 7-methylguanine residues, releasing 2,6-diamino-4-hydroxy-5-(N-methyl)formamidopyrimidine.</text>
        <dbReference type="EC" id="3.2.2.23"/>
    </reaction>
</comment>
<comment type="catalytic activity">
    <reaction evidence="15">
        <text>2'-deoxyribonucleotide-(2'-deoxyribose 5'-phosphate)-2'-deoxyribonucleotide-DNA = a 3'-end 2'-deoxyribonucleotide-(2,3-dehydro-2,3-deoxyribose 5'-phosphate)-DNA + a 5'-end 5'-phospho-2'-deoxyribonucleoside-DNA + H(+)</text>
        <dbReference type="Rhea" id="RHEA:66592"/>
        <dbReference type="Rhea" id="RHEA-COMP:13180"/>
        <dbReference type="Rhea" id="RHEA-COMP:16897"/>
        <dbReference type="Rhea" id="RHEA-COMP:17067"/>
        <dbReference type="ChEBI" id="CHEBI:15378"/>
        <dbReference type="ChEBI" id="CHEBI:136412"/>
        <dbReference type="ChEBI" id="CHEBI:157695"/>
        <dbReference type="ChEBI" id="CHEBI:167181"/>
        <dbReference type="EC" id="4.2.99.18"/>
    </reaction>
</comment>
<keyword evidence="11" id="KW-0234">DNA repair</keyword>
<dbReference type="GO" id="GO:0006284">
    <property type="term" value="P:base-excision repair"/>
    <property type="evidence" value="ECO:0007669"/>
    <property type="project" value="InterPro"/>
</dbReference>
<organism evidence="19 20">
    <name type="scientific">Candidatus Neomicrothrix parvicella RN1</name>
    <dbReference type="NCBI Taxonomy" id="1229780"/>
    <lineage>
        <taxon>Bacteria</taxon>
        <taxon>Bacillati</taxon>
        <taxon>Actinomycetota</taxon>
        <taxon>Acidimicrobiia</taxon>
        <taxon>Acidimicrobiales</taxon>
        <taxon>Microthrixaceae</taxon>
        <taxon>Candidatus Neomicrothrix</taxon>
    </lineage>
</organism>
<evidence type="ECO:0000256" key="3">
    <source>
        <dbReference type="ARBA" id="ARBA00009409"/>
    </source>
</evidence>
<dbReference type="CDD" id="cd08966">
    <property type="entry name" value="EcFpg-like_N"/>
    <property type="match status" value="1"/>
</dbReference>
<dbReference type="InterPro" id="IPR010663">
    <property type="entry name" value="Znf_FPG/IleRS"/>
</dbReference>
<dbReference type="PROSITE" id="PS51066">
    <property type="entry name" value="ZF_FPG_2"/>
    <property type="match status" value="1"/>
</dbReference>
<evidence type="ECO:0000256" key="9">
    <source>
        <dbReference type="ARBA" id="ARBA00022833"/>
    </source>
</evidence>
<evidence type="ECO:0000256" key="13">
    <source>
        <dbReference type="ARBA" id="ARBA00023268"/>
    </source>
</evidence>
<dbReference type="FunFam" id="1.10.8.50:FF:000003">
    <property type="entry name" value="Formamidopyrimidine-DNA glycosylase"/>
    <property type="match status" value="1"/>
</dbReference>
<dbReference type="InterPro" id="IPR000214">
    <property type="entry name" value="Znf_DNA_glyclase/AP_lyase"/>
</dbReference>
<dbReference type="EC" id="3.2.2.23" evidence="19"/>
<comment type="cofactor">
    <cofactor evidence="2">
        <name>Zn(2+)</name>
        <dbReference type="ChEBI" id="CHEBI:29105"/>
    </cofactor>
</comment>
<dbReference type="Gene3D" id="1.10.8.50">
    <property type="match status" value="1"/>
</dbReference>
<dbReference type="SUPFAM" id="SSF46946">
    <property type="entry name" value="S13-like H2TH domain"/>
    <property type="match status" value="1"/>
</dbReference>
<feature type="domain" description="Formamidopyrimidine-DNA glycosylase catalytic" evidence="18">
    <location>
        <begin position="18"/>
        <end position="153"/>
    </location>
</feature>
<dbReference type="GO" id="GO:0006979">
    <property type="term" value="P:response to oxidative stress"/>
    <property type="evidence" value="ECO:0007669"/>
    <property type="project" value="UniProtKB-ARBA"/>
</dbReference>
<dbReference type="InterPro" id="IPR020629">
    <property type="entry name" value="FPG_Glyclase"/>
</dbReference>
<dbReference type="OrthoDB" id="9800855at2"/>
<dbReference type="SUPFAM" id="SSF57716">
    <property type="entry name" value="Glucocorticoid receptor-like (DNA-binding domain)"/>
    <property type="match status" value="1"/>
</dbReference>
<keyword evidence="7 16" id="KW-0863">Zinc-finger</keyword>
<keyword evidence="14 19" id="KW-0326">Glycosidase</keyword>
<dbReference type="PANTHER" id="PTHR22993">
    <property type="entry name" value="FORMAMIDOPYRIMIDINE-DNA GLYCOSYLASE"/>
    <property type="match status" value="1"/>
</dbReference>
<dbReference type="Pfam" id="PF06827">
    <property type="entry name" value="zf-FPG_IleRS"/>
    <property type="match status" value="1"/>
</dbReference>
<keyword evidence="6" id="KW-0227">DNA damage</keyword>
<dbReference type="SMART" id="SM01232">
    <property type="entry name" value="H2TH"/>
    <property type="match status" value="1"/>
</dbReference>
<evidence type="ECO:0000256" key="1">
    <source>
        <dbReference type="ARBA" id="ARBA00001668"/>
    </source>
</evidence>
<evidence type="ECO:0000256" key="7">
    <source>
        <dbReference type="ARBA" id="ARBA00022771"/>
    </source>
</evidence>
<proteinExistence type="inferred from homology"/>
<dbReference type="InterPro" id="IPR015887">
    <property type="entry name" value="DNA_glyclase_Znf_dom_DNA_BS"/>
</dbReference>
<comment type="subunit">
    <text evidence="4">Monomer.</text>
</comment>
<dbReference type="GO" id="GO:0140078">
    <property type="term" value="F:class I DNA-(apurinic or apyrimidinic site) endonuclease activity"/>
    <property type="evidence" value="ECO:0007669"/>
    <property type="project" value="UniProtKB-EC"/>
</dbReference>
<name>R4Z5L6_9ACTN</name>
<evidence type="ECO:0000259" key="17">
    <source>
        <dbReference type="PROSITE" id="PS51066"/>
    </source>
</evidence>
<dbReference type="PROSITE" id="PS51068">
    <property type="entry name" value="FPG_CAT"/>
    <property type="match status" value="1"/>
</dbReference>
<comment type="similarity">
    <text evidence="3">Belongs to the FPG family.</text>
</comment>
<dbReference type="Pfam" id="PF06831">
    <property type="entry name" value="H2TH"/>
    <property type="match status" value="1"/>
</dbReference>
<sequence>MAATVKGGALRWQSVAVPELPEVETIRAALAPELTGRTVLEAWGHPSAKFVQAPGAIGGTFTEVGRRGKYLLMGLAGLSGLDEAEPVPGHLRTSSAESSGSRLSGTELVVHLGMTGVLSLQHATTVDPSAHVRAWWALDDGRSLVFNDVRRFGRVAVVPRGDHSSLATLAALGPEPFDPGFTPTVLRRGINATTRAIKTALLSQRIVAGLGNIYADEALWRAGIDPRRRGGLGARRAEALHGAIVDVLGDAIGRGGTTLRDYRTLDGATGNYQQRLEVYGRNGRPCVRCGTALRSITLDARTTTWCVRCQR</sequence>
<feature type="domain" description="FPG-type" evidence="17">
    <location>
        <begin position="277"/>
        <end position="311"/>
    </location>
</feature>
<dbReference type="STRING" id="1229780.BN381_90081"/>
<keyword evidence="8 19" id="KW-0378">Hydrolase</keyword>
<evidence type="ECO:0000313" key="19">
    <source>
        <dbReference type="EMBL" id="CCM66010.1"/>
    </source>
</evidence>
<dbReference type="eggNOG" id="COG0266">
    <property type="taxonomic scope" value="Bacteria"/>
</dbReference>
<evidence type="ECO:0000256" key="5">
    <source>
        <dbReference type="ARBA" id="ARBA00022723"/>
    </source>
</evidence>
<dbReference type="InterPro" id="IPR012319">
    <property type="entry name" value="FPG_cat"/>
</dbReference>
<keyword evidence="12 19" id="KW-0456">Lyase</keyword>
<evidence type="ECO:0000256" key="2">
    <source>
        <dbReference type="ARBA" id="ARBA00001947"/>
    </source>
</evidence>
<dbReference type="InterPro" id="IPR010979">
    <property type="entry name" value="Ribosomal_uS13-like_H2TH"/>
</dbReference>
<evidence type="ECO:0000256" key="10">
    <source>
        <dbReference type="ARBA" id="ARBA00023125"/>
    </source>
</evidence>
<accession>R4Z5L6</accession>
<gene>
    <name evidence="19" type="ORF">BN381_90081</name>
</gene>
<keyword evidence="9" id="KW-0862">Zinc</keyword>
<reference evidence="19 20" key="1">
    <citation type="journal article" date="2013" name="ISME J.">
        <title>Metabolic model for the filamentous 'Candidatus Microthrix parvicella' based on genomic and metagenomic analyses.</title>
        <authorList>
            <person name="Jon McIlroy S."/>
            <person name="Kristiansen R."/>
            <person name="Albertsen M."/>
            <person name="Michael Karst S."/>
            <person name="Rossetti S."/>
            <person name="Lund Nielsen J."/>
            <person name="Tandoi V."/>
            <person name="James Seviour R."/>
            <person name="Nielsen P.H."/>
        </authorList>
    </citation>
    <scope>NUCLEOTIDE SEQUENCE [LARGE SCALE GENOMIC DNA]</scope>
    <source>
        <strain evidence="19 20">RN1</strain>
    </source>
</reference>
<evidence type="ECO:0000313" key="20">
    <source>
        <dbReference type="Proteomes" id="UP000018291"/>
    </source>
</evidence>
<dbReference type="AlphaFoldDB" id="R4Z5L6"/>
<keyword evidence="10" id="KW-0238">DNA-binding</keyword>
<keyword evidence="5" id="KW-0479">Metal-binding</keyword>
<keyword evidence="20" id="KW-1185">Reference proteome</keyword>
<dbReference type="NCBIfam" id="TIGR00577">
    <property type="entry name" value="fpg"/>
    <property type="match status" value="1"/>
</dbReference>
<dbReference type="GO" id="GO:0003690">
    <property type="term" value="F:double-stranded DNA binding"/>
    <property type="evidence" value="ECO:0007669"/>
    <property type="project" value="UniProtKB-ARBA"/>
</dbReference>
<evidence type="ECO:0000256" key="12">
    <source>
        <dbReference type="ARBA" id="ARBA00023239"/>
    </source>
</evidence>
<dbReference type="GO" id="GO:0034039">
    <property type="term" value="F:8-oxo-7,8-dihydroguanine DNA N-glycosylase activity"/>
    <property type="evidence" value="ECO:0007669"/>
    <property type="project" value="TreeGrafter"/>
</dbReference>
<evidence type="ECO:0000256" key="14">
    <source>
        <dbReference type="ARBA" id="ARBA00023295"/>
    </source>
</evidence>
<evidence type="ECO:0000259" key="18">
    <source>
        <dbReference type="PROSITE" id="PS51068"/>
    </source>
</evidence>
<dbReference type="GO" id="GO:0008270">
    <property type="term" value="F:zinc ion binding"/>
    <property type="evidence" value="ECO:0007669"/>
    <property type="project" value="UniProtKB-KW"/>
</dbReference>
<dbReference type="GO" id="GO:0003684">
    <property type="term" value="F:damaged DNA binding"/>
    <property type="evidence" value="ECO:0007669"/>
    <property type="project" value="InterPro"/>
</dbReference>
<dbReference type="InterPro" id="IPR015886">
    <property type="entry name" value="H2TH_FPG"/>
</dbReference>
<comment type="caution">
    <text evidence="19">The sequence shown here is derived from an EMBL/GenBank/DDBJ whole genome shotgun (WGS) entry which is preliminary data.</text>
</comment>
<dbReference type="HOGENOM" id="CLU_038423_1_2_11"/>
<dbReference type="Gene3D" id="3.20.190.10">
    <property type="entry name" value="MutM-like, N-terminal"/>
    <property type="match status" value="1"/>
</dbReference>
<dbReference type="Pfam" id="PF01149">
    <property type="entry name" value="Fapy_DNA_glyco"/>
    <property type="match status" value="1"/>
</dbReference>
<dbReference type="PANTHER" id="PTHR22993:SF9">
    <property type="entry name" value="FORMAMIDOPYRIMIDINE-DNA GLYCOSYLASE"/>
    <property type="match status" value="1"/>
</dbReference>